<dbReference type="WBParaSite" id="Bm3618.1">
    <property type="protein sequence ID" value="Bm3618.1"/>
    <property type="gene ID" value="WBGene00223879"/>
</dbReference>
<protein>
    <submittedName>
        <fullName evidence="6">Papain family cysteine protease containing protein</fullName>
    </submittedName>
</protein>
<evidence type="ECO:0000256" key="3">
    <source>
        <dbReference type="SAM" id="SignalP"/>
    </source>
</evidence>
<reference evidence="6" key="2">
    <citation type="submission" date="2022-04" db="UniProtKB">
        <authorList>
            <consortium name="WormBaseParasite"/>
        </authorList>
    </citation>
    <scope>IDENTIFICATION</scope>
</reference>
<keyword evidence="5" id="KW-1185">Reference proteome</keyword>
<dbReference type="InterPro" id="IPR000668">
    <property type="entry name" value="Peptidase_C1A_C"/>
</dbReference>
<organism evidence="5 6">
    <name type="scientific">Brugia malayi</name>
    <name type="common">Filarial nematode worm</name>
    <dbReference type="NCBI Taxonomy" id="6279"/>
    <lineage>
        <taxon>Eukaryota</taxon>
        <taxon>Metazoa</taxon>
        <taxon>Ecdysozoa</taxon>
        <taxon>Nematoda</taxon>
        <taxon>Chromadorea</taxon>
        <taxon>Rhabditida</taxon>
        <taxon>Spirurina</taxon>
        <taxon>Spiruromorpha</taxon>
        <taxon>Filarioidea</taxon>
        <taxon>Onchocercidae</taxon>
        <taxon>Brugia</taxon>
    </lineage>
</organism>
<dbReference type="SUPFAM" id="SSF54001">
    <property type="entry name" value="Cysteine proteinases"/>
    <property type="match status" value="1"/>
</dbReference>
<evidence type="ECO:0000313" key="5">
    <source>
        <dbReference type="Proteomes" id="UP000006672"/>
    </source>
</evidence>
<dbReference type="InterPro" id="IPR025660">
    <property type="entry name" value="Pept_his_AS"/>
</dbReference>
<evidence type="ECO:0000259" key="4">
    <source>
        <dbReference type="PROSITE" id="PS50958"/>
    </source>
</evidence>
<comment type="similarity">
    <text evidence="1">Belongs to the peptidase C1 family.</text>
</comment>
<feature type="signal peptide" evidence="3">
    <location>
        <begin position="1"/>
        <end position="22"/>
    </location>
</feature>
<sequence length="447" mass="51355">MIKKLMIILLLLLLWLGRITVGIGFHDIPGIYCGKRSPTCCPNRDDQCTMAILGNHLCYCDMFCDRGEYGNDCCPDFKAVCRYSQRTLAPDCIHDGITYSEGDTITRNCNQCTCTEKEWKCDHEPCLIDENLLLKIQNGRYTWTARNYSEFWGRTLRDGIRHRLGTLFPEQSVQSMNEMIVKPRELPTSFDARQKWPNFIHPIQDQGECASSWAQSTAATSADRLALITDGRQNVSLSAQQILSCNQHRQKGCEGGYLDRAWWYIRKFGVVSEECYPYVSGITKKPEICEMQKSRHTEGRECPSGHANSRVYRTTPSYRVSSKEKDIMSEILTNGPVQATFLVHGDFFMYSGGVYKHLPAVEEKVEGYHSVRLLGWGEDHSTGIPIKYWIAANSWGLNWGENGTFRILRGENHCEIESFVIGAWGKGFKKRRRLLKLRKIRRHFRML</sequence>
<dbReference type="PROSITE" id="PS00639">
    <property type="entry name" value="THIOL_PROTEASE_HIS"/>
    <property type="match status" value="1"/>
</dbReference>
<dbReference type="InterPro" id="IPR013128">
    <property type="entry name" value="Peptidase_C1A"/>
</dbReference>
<evidence type="ECO:0000313" key="6">
    <source>
        <dbReference type="WBParaSite" id="Bm3618.1"/>
    </source>
</evidence>
<proteinExistence type="inferred from homology"/>
<dbReference type="GO" id="GO:0008234">
    <property type="term" value="F:cysteine-type peptidase activity"/>
    <property type="evidence" value="ECO:0007669"/>
    <property type="project" value="InterPro"/>
</dbReference>
<dbReference type="AlphaFoldDB" id="A0A8L7T363"/>
<accession>A0A8L7T363</accession>
<dbReference type="SMART" id="SM00201">
    <property type="entry name" value="SO"/>
    <property type="match status" value="1"/>
</dbReference>
<dbReference type="Pfam" id="PF00112">
    <property type="entry name" value="Peptidase_C1"/>
    <property type="match status" value="1"/>
</dbReference>
<feature type="chain" id="PRO_5035479525" evidence="3">
    <location>
        <begin position="23"/>
        <end position="447"/>
    </location>
</feature>
<name>A0A8L7T363_BRUMA</name>
<dbReference type="GO" id="GO:0006508">
    <property type="term" value="P:proteolysis"/>
    <property type="evidence" value="ECO:0007669"/>
    <property type="project" value="InterPro"/>
</dbReference>
<dbReference type="Proteomes" id="UP000006672">
    <property type="component" value="Unassembled WGS sequence"/>
</dbReference>
<dbReference type="FunFam" id="3.90.70.10:FF:000165">
    <property type="entry name" value="Tubulointerstitial nephritis antigen-like"/>
    <property type="match status" value="1"/>
</dbReference>
<dbReference type="InterPro" id="IPR038765">
    <property type="entry name" value="Papain-like_cys_pep_sf"/>
</dbReference>
<feature type="domain" description="SMB" evidence="4">
    <location>
        <begin position="36"/>
        <end position="87"/>
    </location>
</feature>
<evidence type="ECO:0000256" key="2">
    <source>
        <dbReference type="ARBA" id="ARBA00023157"/>
    </source>
</evidence>
<evidence type="ECO:0000256" key="1">
    <source>
        <dbReference type="ARBA" id="ARBA00008455"/>
    </source>
</evidence>
<keyword evidence="3" id="KW-0732">Signal</keyword>
<dbReference type="SMART" id="SM00645">
    <property type="entry name" value="Pept_C1"/>
    <property type="match status" value="1"/>
</dbReference>
<dbReference type="Gene3D" id="3.90.70.10">
    <property type="entry name" value="Cysteine proteinases"/>
    <property type="match status" value="1"/>
</dbReference>
<dbReference type="InterPro" id="IPR001212">
    <property type="entry name" value="Somatomedin_B_dom"/>
</dbReference>
<keyword evidence="2" id="KW-1015">Disulfide bond</keyword>
<dbReference type="PANTHER" id="PTHR12411">
    <property type="entry name" value="CYSTEINE PROTEASE FAMILY C1-RELATED"/>
    <property type="match status" value="1"/>
</dbReference>
<dbReference type="CDD" id="cd02620">
    <property type="entry name" value="Peptidase_C1A_CathepsinB"/>
    <property type="match status" value="1"/>
</dbReference>
<dbReference type="PROSITE" id="PS50958">
    <property type="entry name" value="SMB_2"/>
    <property type="match status" value="1"/>
</dbReference>
<reference evidence="5" key="1">
    <citation type="journal article" date="2007" name="Science">
        <title>Draft genome of the filarial nematode parasite Brugia malayi.</title>
        <authorList>
            <person name="Ghedin E."/>
            <person name="Wang S."/>
            <person name="Spiro D."/>
            <person name="Caler E."/>
            <person name="Zhao Q."/>
            <person name="Crabtree J."/>
            <person name="Allen J.E."/>
            <person name="Delcher A.L."/>
            <person name="Guiliano D.B."/>
            <person name="Miranda-Saavedra D."/>
            <person name="Angiuoli S.V."/>
            <person name="Creasy T."/>
            <person name="Amedeo P."/>
            <person name="Haas B."/>
            <person name="El-Sayed N.M."/>
            <person name="Wortman J.R."/>
            <person name="Feldblyum T."/>
            <person name="Tallon L."/>
            <person name="Schatz M."/>
            <person name="Shumway M."/>
            <person name="Koo H."/>
            <person name="Salzberg S.L."/>
            <person name="Schobel S."/>
            <person name="Pertea M."/>
            <person name="Pop M."/>
            <person name="White O."/>
            <person name="Barton G.J."/>
            <person name="Carlow C.K."/>
            <person name="Crawford M.J."/>
            <person name="Daub J."/>
            <person name="Dimmic M.W."/>
            <person name="Estes C.F."/>
            <person name="Foster J.M."/>
            <person name="Ganatra M."/>
            <person name="Gregory W.F."/>
            <person name="Johnson N.M."/>
            <person name="Jin J."/>
            <person name="Komuniecki R."/>
            <person name="Korf I."/>
            <person name="Kumar S."/>
            <person name="Laney S."/>
            <person name="Li B.W."/>
            <person name="Li W."/>
            <person name="Lindblom T.H."/>
            <person name="Lustigman S."/>
            <person name="Ma D."/>
            <person name="Maina C.V."/>
            <person name="Martin D.M."/>
            <person name="McCarter J.P."/>
            <person name="McReynolds L."/>
            <person name="Mitreva M."/>
            <person name="Nutman T.B."/>
            <person name="Parkinson J."/>
            <person name="Peregrin-Alvarez J.M."/>
            <person name="Poole C."/>
            <person name="Ren Q."/>
            <person name="Saunders L."/>
            <person name="Sluder A.E."/>
            <person name="Smith K."/>
            <person name="Stanke M."/>
            <person name="Unnasch T.R."/>
            <person name="Ware J."/>
            <person name="Wei A.D."/>
            <person name="Weil G."/>
            <person name="Williams D.J."/>
            <person name="Zhang Y."/>
            <person name="Williams S.A."/>
            <person name="Fraser-Liggett C."/>
            <person name="Slatko B."/>
            <person name="Blaxter M.L."/>
            <person name="Scott A.L."/>
        </authorList>
    </citation>
    <scope>NUCLEOTIDE SEQUENCE</scope>
    <source>
        <strain evidence="5">FR3</strain>
    </source>
</reference>